<evidence type="ECO:0000313" key="2">
    <source>
        <dbReference type="Proteomes" id="UP001602245"/>
    </source>
</evidence>
<dbReference type="EMBL" id="JBIAZU010000006">
    <property type="protein sequence ID" value="MFF5294408.1"/>
    <property type="molecule type" value="Genomic_DNA"/>
</dbReference>
<protein>
    <submittedName>
        <fullName evidence="1">Uncharacterized protein</fullName>
    </submittedName>
</protein>
<dbReference type="RefSeq" id="WP_157296550.1">
    <property type="nucleotide sequence ID" value="NZ_JBIAZU010000006.1"/>
</dbReference>
<sequence>MAEPADDAADMVAAVRDDPAARLALAAGFYDTPVGSPRIRPYRRAEVAFMRWQIRRGVLGAGGSPWWRSVNEGLIRDAWEAERRVRSGSPGAGLPQVERWIEFLRRPTPRSWYRAHNTSIVAGYLAHRPLADHEGLLERFFMDVALLRVLYADSLLSNARLALGGLSPAGRWLGDPRRRGTDVFLSLHNILPGTYPLPESHLVEILEQENYLGRLIDYGVILPRAAKLYEHAARDLDQPGLLTLISDGCPAYAWPPDETYAWKSRRPRATQAVRRLVRG</sequence>
<keyword evidence="2" id="KW-1185">Reference proteome</keyword>
<accession>A0ABW6WMZ7</accession>
<dbReference type="Proteomes" id="UP001602245">
    <property type="component" value="Unassembled WGS sequence"/>
</dbReference>
<gene>
    <name evidence="1" type="ORF">ACFY35_33645</name>
</gene>
<organism evidence="1 2">
    <name type="scientific">Paractinoplanes globisporus</name>
    <dbReference type="NCBI Taxonomy" id="113565"/>
    <lineage>
        <taxon>Bacteria</taxon>
        <taxon>Bacillati</taxon>
        <taxon>Actinomycetota</taxon>
        <taxon>Actinomycetes</taxon>
        <taxon>Micromonosporales</taxon>
        <taxon>Micromonosporaceae</taxon>
        <taxon>Paractinoplanes</taxon>
    </lineage>
</organism>
<name>A0ABW6WMZ7_9ACTN</name>
<reference evidence="1 2" key="1">
    <citation type="submission" date="2024-10" db="EMBL/GenBank/DDBJ databases">
        <title>The Natural Products Discovery Center: Release of the First 8490 Sequenced Strains for Exploring Actinobacteria Biosynthetic Diversity.</title>
        <authorList>
            <person name="Kalkreuter E."/>
            <person name="Kautsar S.A."/>
            <person name="Yang D."/>
            <person name="Bader C.D."/>
            <person name="Teijaro C.N."/>
            <person name="Fluegel L."/>
            <person name="Davis C.M."/>
            <person name="Simpson J.R."/>
            <person name="Lauterbach L."/>
            <person name="Steele A.D."/>
            <person name="Gui C."/>
            <person name="Meng S."/>
            <person name="Li G."/>
            <person name="Viehrig K."/>
            <person name="Ye F."/>
            <person name="Su P."/>
            <person name="Kiefer A.F."/>
            <person name="Nichols A."/>
            <person name="Cepeda A.J."/>
            <person name="Yan W."/>
            <person name="Fan B."/>
            <person name="Jiang Y."/>
            <person name="Adhikari A."/>
            <person name="Zheng C.-J."/>
            <person name="Schuster L."/>
            <person name="Cowan T.M."/>
            <person name="Smanski M.J."/>
            <person name="Chevrette M.G."/>
            <person name="De Carvalho L.P.S."/>
            <person name="Shen B."/>
        </authorList>
    </citation>
    <scope>NUCLEOTIDE SEQUENCE [LARGE SCALE GENOMIC DNA]</scope>
    <source>
        <strain evidence="1 2">NPDC000087</strain>
    </source>
</reference>
<evidence type="ECO:0000313" key="1">
    <source>
        <dbReference type="EMBL" id="MFF5294408.1"/>
    </source>
</evidence>
<comment type="caution">
    <text evidence="1">The sequence shown here is derived from an EMBL/GenBank/DDBJ whole genome shotgun (WGS) entry which is preliminary data.</text>
</comment>
<proteinExistence type="predicted"/>